<dbReference type="InterPro" id="IPR011992">
    <property type="entry name" value="EF-hand-dom_pair"/>
</dbReference>
<dbReference type="Proteomes" id="UP001333710">
    <property type="component" value="Chromosome"/>
</dbReference>
<reference evidence="2" key="1">
    <citation type="submission" date="2023-01" db="EMBL/GenBank/DDBJ databases">
        <title>Complete genome sequence of Planctobacterium marinum strain Dej080120_11.</title>
        <authorList>
            <person name="Ueki S."/>
            <person name="Maruyama F."/>
        </authorList>
    </citation>
    <scope>NUCLEOTIDE SEQUENCE</scope>
    <source>
        <strain evidence="2">Dej080120_11</strain>
    </source>
</reference>
<dbReference type="RefSeq" id="WP_338291677.1">
    <property type="nucleotide sequence ID" value="NZ_AP027272.1"/>
</dbReference>
<name>A0AA48KRR1_9ALTE</name>
<sequence>MTSKFTQRPLAIATASILVSVLFSSVTYAQKGPRSGDRERGNSLEQRFQSLDSSGDEVLSLDEFTANTSERAENKFNRKDTDEDGFLSFEEATTNRRGEATDHSEIAQDIVDCVAALTEDNDTIIVPETSDFSSPEERFNAVDTSGDGLLSLEEVQDNALNKVSSAFESMDTDASGDVSYEEFESHNQQRKATRQAIRNCINELENDSVV</sequence>
<dbReference type="GO" id="GO:0005509">
    <property type="term" value="F:calcium ion binding"/>
    <property type="evidence" value="ECO:0007669"/>
    <property type="project" value="InterPro"/>
</dbReference>
<dbReference type="Pfam" id="PF13202">
    <property type="entry name" value="EF-hand_5"/>
    <property type="match status" value="2"/>
</dbReference>
<accession>A0AA48KRR1</accession>
<evidence type="ECO:0000313" key="3">
    <source>
        <dbReference type="Proteomes" id="UP001333710"/>
    </source>
</evidence>
<dbReference type="EMBL" id="AP027272">
    <property type="protein sequence ID" value="BDX05689.1"/>
    <property type="molecule type" value="Genomic_DNA"/>
</dbReference>
<dbReference type="InterPro" id="IPR002048">
    <property type="entry name" value="EF_hand_dom"/>
</dbReference>
<dbReference type="AlphaFoldDB" id="A0AA48KRR1"/>
<evidence type="ECO:0000313" key="2">
    <source>
        <dbReference type="EMBL" id="BDX05689.1"/>
    </source>
</evidence>
<dbReference type="PROSITE" id="PS50222">
    <property type="entry name" value="EF_HAND_2"/>
    <property type="match status" value="1"/>
</dbReference>
<proteinExistence type="predicted"/>
<gene>
    <name evidence="2" type="ORF">MACH26_12100</name>
</gene>
<dbReference type="InterPro" id="IPR018247">
    <property type="entry name" value="EF_Hand_1_Ca_BS"/>
</dbReference>
<feature type="domain" description="EF-hand" evidence="1">
    <location>
        <begin position="158"/>
        <end position="193"/>
    </location>
</feature>
<dbReference type="Gene3D" id="1.10.238.10">
    <property type="entry name" value="EF-hand"/>
    <property type="match status" value="2"/>
</dbReference>
<organism evidence="2 3">
    <name type="scientific">Planctobacterium marinum</name>
    <dbReference type="NCBI Taxonomy" id="1631968"/>
    <lineage>
        <taxon>Bacteria</taxon>
        <taxon>Pseudomonadati</taxon>
        <taxon>Pseudomonadota</taxon>
        <taxon>Gammaproteobacteria</taxon>
        <taxon>Alteromonadales</taxon>
        <taxon>Alteromonadaceae</taxon>
        <taxon>Planctobacterium</taxon>
    </lineage>
</organism>
<evidence type="ECO:0000259" key="1">
    <source>
        <dbReference type="PROSITE" id="PS50222"/>
    </source>
</evidence>
<protein>
    <recommendedName>
        <fullName evidence="1">EF-hand domain-containing protein</fullName>
    </recommendedName>
</protein>
<dbReference type="SUPFAM" id="SSF47473">
    <property type="entry name" value="EF-hand"/>
    <property type="match status" value="1"/>
</dbReference>
<dbReference type="PROSITE" id="PS00018">
    <property type="entry name" value="EF_HAND_1"/>
    <property type="match status" value="1"/>
</dbReference>
<dbReference type="KEGG" id="pmaw:MACH26_12100"/>
<keyword evidence="3" id="KW-1185">Reference proteome</keyword>